<evidence type="ECO:0000256" key="1">
    <source>
        <dbReference type="PIRSR" id="PIRSR001359-1"/>
    </source>
</evidence>
<feature type="binding site" evidence="2">
    <location>
        <position position="81"/>
    </location>
    <ligand>
        <name>Zn(2+)</name>
        <dbReference type="ChEBI" id="CHEBI:29105"/>
        <label>1</label>
        <note>catalytic</note>
    </ligand>
</feature>
<reference evidence="3 4" key="1">
    <citation type="journal article" date="2016" name="Nat. Commun.">
        <title>Thousands of microbial genomes shed light on interconnected biogeochemical processes in an aquifer system.</title>
        <authorList>
            <person name="Anantharaman K."/>
            <person name="Brown C.T."/>
            <person name="Hug L.A."/>
            <person name="Sharon I."/>
            <person name="Castelle C.J."/>
            <person name="Probst A.J."/>
            <person name="Thomas B.C."/>
            <person name="Singh A."/>
            <person name="Wilkins M.J."/>
            <person name="Karaoz U."/>
            <person name="Brodie E.L."/>
            <person name="Williams K.H."/>
            <person name="Hubbard S.S."/>
            <person name="Banfield J.F."/>
        </authorList>
    </citation>
    <scope>NUCLEOTIDE SEQUENCE [LARGE SCALE GENOMIC DNA]</scope>
</reference>
<dbReference type="Gene3D" id="3.20.20.70">
    <property type="entry name" value="Aldolase class I"/>
    <property type="match status" value="1"/>
</dbReference>
<dbReference type="PANTHER" id="PTHR30304">
    <property type="entry name" value="D-TAGATOSE-1,6-BISPHOSPHATE ALDOLASE"/>
    <property type="match status" value="1"/>
</dbReference>
<dbReference type="InterPro" id="IPR000771">
    <property type="entry name" value="FBA_II"/>
</dbReference>
<dbReference type="Proteomes" id="UP000177602">
    <property type="component" value="Unassembled WGS sequence"/>
</dbReference>
<evidence type="ECO:0000313" key="3">
    <source>
        <dbReference type="EMBL" id="OGI62490.1"/>
    </source>
</evidence>
<dbReference type="GO" id="GO:0008270">
    <property type="term" value="F:zinc ion binding"/>
    <property type="evidence" value="ECO:0007669"/>
    <property type="project" value="InterPro"/>
</dbReference>
<feature type="binding site" evidence="2">
    <location>
        <position position="102"/>
    </location>
    <ligand>
        <name>Zn(2+)</name>
        <dbReference type="ChEBI" id="CHEBI:29105"/>
        <label>2</label>
    </ligand>
</feature>
<dbReference type="PIRSF" id="PIRSF001359">
    <property type="entry name" value="F_bP_aldolase_II"/>
    <property type="match status" value="1"/>
</dbReference>
<accession>A0A1F6UYK6</accession>
<dbReference type="AlphaFoldDB" id="A0A1F6UYK6"/>
<dbReference type="InterPro" id="IPR050246">
    <property type="entry name" value="Class_II_FBP_aldolase"/>
</dbReference>
<feature type="binding site" evidence="2">
    <location>
        <position position="138"/>
    </location>
    <ligand>
        <name>Zn(2+)</name>
        <dbReference type="ChEBI" id="CHEBI:29105"/>
        <label>2</label>
    </ligand>
</feature>
<comment type="caution">
    <text evidence="3">The sequence shown here is derived from an EMBL/GenBank/DDBJ whole genome shotgun (WGS) entry which is preliminary data.</text>
</comment>
<gene>
    <name evidence="3" type="ORF">A2818_01180</name>
</gene>
<keyword evidence="2" id="KW-0862">Zinc</keyword>
<comment type="cofactor">
    <cofactor evidence="2">
        <name>Zn(2+)</name>
        <dbReference type="ChEBI" id="CHEBI:29105"/>
    </cofactor>
    <text evidence="2">Binds 2 Zn(2+) ions per subunit. One is catalytic and the other provides a structural contribution.</text>
</comment>
<dbReference type="EMBL" id="MFTN01000027">
    <property type="protein sequence ID" value="OGI62490.1"/>
    <property type="molecule type" value="Genomic_DNA"/>
</dbReference>
<dbReference type="InterPro" id="IPR013785">
    <property type="entry name" value="Aldolase_TIM"/>
</dbReference>
<dbReference type="GO" id="GO:0005975">
    <property type="term" value="P:carbohydrate metabolic process"/>
    <property type="evidence" value="ECO:0007669"/>
    <property type="project" value="InterPro"/>
</dbReference>
<keyword evidence="2" id="KW-0479">Metal-binding</keyword>
<evidence type="ECO:0000256" key="2">
    <source>
        <dbReference type="PIRSR" id="PIRSR001359-3"/>
    </source>
</evidence>
<dbReference type="CDD" id="cd00947">
    <property type="entry name" value="TBP_aldolase_IIB"/>
    <property type="match status" value="1"/>
</dbReference>
<evidence type="ECO:0000313" key="4">
    <source>
        <dbReference type="Proteomes" id="UP000177602"/>
    </source>
</evidence>
<name>A0A1F6UYK6_9BACT</name>
<feature type="binding site" evidence="2">
    <location>
        <position position="187"/>
    </location>
    <ligand>
        <name>Zn(2+)</name>
        <dbReference type="ChEBI" id="CHEBI:29105"/>
        <label>1</label>
        <note>catalytic</note>
    </ligand>
</feature>
<proteinExistence type="predicted"/>
<sequence length="290" mass="31826">MKTYKEYILEADKKGIAIGHFNISNLEQLHAIYNAARKLDVPIIIGLAEGEVKFVGLTEAVALIRALRARDNYPIFLNADHHYSFEAAKAAIDAGFDSVVIDLVKMSLEENIRITKECVEYAREVSKKENREILVEAELGFIGVGSNILDKIPDGVSEATMTTPEDAKRFVEATGVDLLAPSIGNVHGMVKSGNPRLHPERVKAIRQATGIPLVLHGGSGSMNEDFTACIKEGIDIIHINTEIRVAFTSALRKSLADKPEEIVPYKYMPAAVQAVQDVVEARLKLFSGMQ</sequence>
<evidence type="ECO:0008006" key="5">
    <source>
        <dbReference type="Google" id="ProtNLM"/>
    </source>
</evidence>
<dbReference type="STRING" id="1801737.A2818_01180"/>
<organism evidence="3 4">
    <name type="scientific">Candidatus Nomurabacteria bacterium RIFCSPHIGHO2_01_FULL_40_12</name>
    <dbReference type="NCBI Taxonomy" id="1801737"/>
    <lineage>
        <taxon>Bacteria</taxon>
        <taxon>Candidatus Nomuraibacteriota</taxon>
    </lineage>
</organism>
<dbReference type="NCBIfam" id="TIGR00167">
    <property type="entry name" value="cbbA"/>
    <property type="match status" value="1"/>
</dbReference>
<dbReference type="SUPFAM" id="SSF51569">
    <property type="entry name" value="Aldolase"/>
    <property type="match status" value="1"/>
</dbReference>
<dbReference type="PANTHER" id="PTHR30304:SF0">
    <property type="entry name" value="D-TAGATOSE-1,6-BISPHOSPHATE ALDOLASE SUBUNIT GATY-RELATED"/>
    <property type="match status" value="1"/>
</dbReference>
<dbReference type="Pfam" id="PF01116">
    <property type="entry name" value="F_bP_aldolase"/>
    <property type="match status" value="1"/>
</dbReference>
<protein>
    <recommendedName>
        <fullName evidence="5">Tagatose-bisphosphate aldolase</fullName>
    </recommendedName>
</protein>
<dbReference type="GO" id="GO:0016832">
    <property type="term" value="F:aldehyde-lyase activity"/>
    <property type="evidence" value="ECO:0007669"/>
    <property type="project" value="InterPro"/>
</dbReference>
<feature type="active site" description="Proton donor" evidence="1">
    <location>
        <position position="80"/>
    </location>
</feature>
<feature type="binding site" evidence="2">
    <location>
        <position position="216"/>
    </location>
    <ligand>
        <name>Zn(2+)</name>
        <dbReference type="ChEBI" id="CHEBI:29105"/>
        <label>1</label>
        <note>catalytic</note>
    </ligand>
</feature>